<evidence type="ECO:0000256" key="3">
    <source>
        <dbReference type="ARBA" id="ARBA00022729"/>
    </source>
</evidence>
<sequence>MDDYTVTLTMPEAKVDTLHVLASWNTAVIMPKSVVDAADEKGVKDYVGTGPFKFVEWKQDQYVHIAKNDAYQPMGTPASGFAGQKEAQVDEIFFNFIKDTSTRAAGLQSGQYDIAMRLSLDDFDRFDSDPRMGIAKSYLGFLMMNYNKQTGPFADVKMRQAVNAGLNHEEILLGAYANPEFFELNSCYNLPAQADWYTEAGSQYYNQNDQDKAKAMLAEAGYNGEEITLLAPSVPEFQNAALIIQAQLQRLGMTVKVETYDFATYAQKRLEPGNWNITVQPFSLNPIPTQWIFFNPKSWGWTDDAELLGMVAQMQNGTVEEAKVLWPTAHEKSWEYLPITKIGDTYGYSAYNSAKVEGFSTFDQGIFWNVSVSQ</sequence>
<keyword evidence="5" id="KW-0449">Lipoprotein</keyword>
<dbReference type="STRING" id="441103.TRN7648_03863"/>
<feature type="domain" description="Solute-binding protein family 5" evidence="4">
    <location>
        <begin position="2"/>
        <end position="293"/>
    </location>
</feature>
<evidence type="ECO:0000256" key="2">
    <source>
        <dbReference type="ARBA" id="ARBA00005695"/>
    </source>
</evidence>
<dbReference type="Pfam" id="PF00496">
    <property type="entry name" value="SBP_bac_5"/>
    <property type="match status" value="1"/>
</dbReference>
<name>A0A0P1GJA3_9RHOB</name>
<keyword evidence="6" id="KW-1185">Reference proteome</keyword>
<evidence type="ECO:0000256" key="1">
    <source>
        <dbReference type="ARBA" id="ARBA00004418"/>
    </source>
</evidence>
<dbReference type="Gene3D" id="3.90.76.10">
    <property type="entry name" value="Dipeptide-binding Protein, Domain 1"/>
    <property type="match status" value="1"/>
</dbReference>
<comment type="subcellular location">
    <subcellularLocation>
        <location evidence="1">Periplasm</location>
    </subcellularLocation>
</comment>
<evidence type="ECO:0000313" key="6">
    <source>
        <dbReference type="Proteomes" id="UP000054935"/>
    </source>
</evidence>
<dbReference type="EMBL" id="CYSE01000011">
    <property type="protein sequence ID" value="CUH82212.1"/>
    <property type="molecule type" value="Genomic_DNA"/>
</dbReference>
<dbReference type="InterPro" id="IPR039424">
    <property type="entry name" value="SBP_5"/>
</dbReference>
<proteinExistence type="inferred from homology"/>
<accession>A0A0P1GJA3</accession>
<dbReference type="GO" id="GO:1904680">
    <property type="term" value="F:peptide transmembrane transporter activity"/>
    <property type="evidence" value="ECO:0007669"/>
    <property type="project" value="TreeGrafter"/>
</dbReference>
<dbReference type="InterPro" id="IPR000914">
    <property type="entry name" value="SBP_5_dom"/>
</dbReference>
<dbReference type="PANTHER" id="PTHR30290:SF38">
    <property type="entry name" value="D,D-DIPEPTIDE-BINDING PERIPLASMIC PROTEIN DDPA-RELATED"/>
    <property type="match status" value="1"/>
</dbReference>
<organism evidence="5 6">
    <name type="scientific">Tropicibacter naphthalenivorans</name>
    <dbReference type="NCBI Taxonomy" id="441103"/>
    <lineage>
        <taxon>Bacteria</taxon>
        <taxon>Pseudomonadati</taxon>
        <taxon>Pseudomonadota</taxon>
        <taxon>Alphaproteobacteria</taxon>
        <taxon>Rhodobacterales</taxon>
        <taxon>Roseobacteraceae</taxon>
        <taxon>Tropicibacter</taxon>
    </lineage>
</organism>
<gene>
    <name evidence="5" type="primary">hbpA_3</name>
    <name evidence="5" type="ORF">TRN7648_03863</name>
</gene>
<dbReference type="Gene3D" id="3.40.190.10">
    <property type="entry name" value="Periplasmic binding protein-like II"/>
    <property type="match status" value="1"/>
</dbReference>
<dbReference type="AlphaFoldDB" id="A0A0P1GJA3"/>
<comment type="similarity">
    <text evidence="2">Belongs to the bacterial solute-binding protein 5 family.</text>
</comment>
<protein>
    <submittedName>
        <fullName evidence="5">Hemin-binding lipoprotein</fullName>
    </submittedName>
</protein>
<evidence type="ECO:0000259" key="4">
    <source>
        <dbReference type="Pfam" id="PF00496"/>
    </source>
</evidence>
<dbReference type="SUPFAM" id="SSF53850">
    <property type="entry name" value="Periplasmic binding protein-like II"/>
    <property type="match status" value="1"/>
</dbReference>
<dbReference type="OrthoDB" id="9803988at2"/>
<dbReference type="GO" id="GO:0015833">
    <property type="term" value="P:peptide transport"/>
    <property type="evidence" value="ECO:0007669"/>
    <property type="project" value="TreeGrafter"/>
</dbReference>
<dbReference type="PANTHER" id="PTHR30290">
    <property type="entry name" value="PERIPLASMIC BINDING COMPONENT OF ABC TRANSPORTER"/>
    <property type="match status" value="1"/>
</dbReference>
<reference evidence="5 6" key="1">
    <citation type="submission" date="2015-09" db="EMBL/GenBank/DDBJ databases">
        <authorList>
            <consortium name="Swine Surveillance"/>
        </authorList>
    </citation>
    <scope>NUCLEOTIDE SEQUENCE [LARGE SCALE GENOMIC DNA]</scope>
    <source>
        <strain evidence="5 6">CECT 7648</strain>
    </source>
</reference>
<keyword evidence="3" id="KW-0732">Signal</keyword>
<dbReference type="Proteomes" id="UP000054935">
    <property type="component" value="Unassembled WGS sequence"/>
</dbReference>
<evidence type="ECO:0000313" key="5">
    <source>
        <dbReference type="EMBL" id="CUH82212.1"/>
    </source>
</evidence>
<dbReference type="Gene3D" id="3.10.105.10">
    <property type="entry name" value="Dipeptide-binding Protein, Domain 3"/>
    <property type="match status" value="1"/>
</dbReference>